<gene>
    <name evidence="2" type="ORF">PHA8399_03393</name>
</gene>
<dbReference type="SUPFAM" id="SSF51294">
    <property type="entry name" value="Hedgehog/intein (Hint) domain"/>
    <property type="match status" value="1"/>
</dbReference>
<dbReference type="AlphaFoldDB" id="A0A0P1HD42"/>
<proteinExistence type="predicted"/>
<evidence type="ECO:0000313" key="3">
    <source>
        <dbReference type="Proteomes" id="UP000051326"/>
    </source>
</evidence>
<name>A0A0P1HD42_9RHOB</name>
<dbReference type="STRING" id="1396826.PHA8399_03393"/>
<dbReference type="InterPro" id="IPR036844">
    <property type="entry name" value="Hint_dom_sf"/>
</dbReference>
<organism evidence="2 3">
    <name type="scientific">Leisingera aquaemixtae</name>
    <dbReference type="NCBI Taxonomy" id="1396826"/>
    <lineage>
        <taxon>Bacteria</taxon>
        <taxon>Pseudomonadati</taxon>
        <taxon>Pseudomonadota</taxon>
        <taxon>Alphaproteobacteria</taxon>
        <taxon>Rhodobacterales</taxon>
        <taxon>Roseobacteraceae</taxon>
        <taxon>Leisingera</taxon>
    </lineage>
</organism>
<dbReference type="Proteomes" id="UP000051326">
    <property type="component" value="Unassembled WGS sequence"/>
</dbReference>
<evidence type="ECO:0000259" key="1">
    <source>
        <dbReference type="Pfam" id="PF13403"/>
    </source>
</evidence>
<reference evidence="2 3" key="1">
    <citation type="submission" date="2015-09" db="EMBL/GenBank/DDBJ databases">
        <authorList>
            <consortium name="Swine Surveillance"/>
        </authorList>
    </citation>
    <scope>NUCLEOTIDE SEQUENCE [LARGE SCALE GENOMIC DNA]</scope>
    <source>
        <strain evidence="2 3">CECT 8399</strain>
    </source>
</reference>
<dbReference type="RefSeq" id="WP_058287250.1">
    <property type="nucleotide sequence ID" value="NZ_CYSR01000030.1"/>
</dbReference>
<dbReference type="Pfam" id="PF13403">
    <property type="entry name" value="Hint_2"/>
    <property type="match status" value="1"/>
</dbReference>
<feature type="domain" description="Hedgehog/Intein (Hint)" evidence="1">
    <location>
        <begin position="31"/>
        <end position="162"/>
    </location>
</feature>
<sequence>MLDWLLKRSQTPMGRAMNSGFPLIPVGQGGFLAGTHVASSLGWRPVEALMAGDKVLTFDHGMQTIVELQRETILPGEGELEPARCPLLVPRDALMNRVPLWLMPDQGVLLESELVEDALGDPFAVVPACALEGYRGIRRMHPGAQLDLVTPRFAQDQVIYLEAGMLGFSAAPRDLMCGRVYQEESAYRVLPPEEARGLVLSLMAEDEHWTAPAAALAGAEYQPPLS</sequence>
<protein>
    <recommendedName>
        <fullName evidence="1">Hedgehog/Intein (Hint) domain-containing protein</fullName>
    </recommendedName>
</protein>
<accession>A0A0P1HD42</accession>
<dbReference type="EMBL" id="CYSR01000030">
    <property type="protein sequence ID" value="CUI01252.1"/>
    <property type="molecule type" value="Genomic_DNA"/>
</dbReference>
<evidence type="ECO:0000313" key="2">
    <source>
        <dbReference type="EMBL" id="CUI01252.1"/>
    </source>
</evidence>
<dbReference type="InterPro" id="IPR028992">
    <property type="entry name" value="Hedgehog/Intein_dom"/>
</dbReference>